<evidence type="ECO:0000313" key="1">
    <source>
        <dbReference type="EMBL" id="SSD58687.1"/>
    </source>
</evidence>
<dbReference type="VEuPathDB" id="FungiDB:SCODWIG_00448"/>
<sequence>MLRLKNAFLTRYNINKFSSFHPFVLFPIISNQYFYTTVSSSSDINLTSLIEQKTQHFLNLFQSIKNSDYTIIKTNILPELVKTFPDDTATTNNQLISQIQQNIEHSVKFNEFIKLQVLYNIHDISLINKFFNTIFNYKELFKKSNSSDGTTQRKILQWLVDDTILKFNDYLFAFKVVKIAFKIDSDLIDPVYLTQKLIPQFLSLKLPSYQVAIINFIINYSKKYPQLSLLNDDACHRIFSILFTLKSGSNVNPVYIKRVANHILPVFKDKSTTKYLNYIYTLIKIDCGTKNINGVIQNWSKIENFYSDKNLNKHDPVVISKVLKILINNRLKDPTGVIDEHIHRIIRKLPTNYSISSLLILKQLLKFASQSNNLDLAAPIIDGLKQTTDNTLIKKFYSSLLMLHISFNDAAAVDELLKKIVNTRGRLSPSDLGVLVHHLLYSTDNNMRSENEITNTVSTKNINSKVVKIKEAIYMFEKITKNLELYEKHEYFPTVFPLLIKACLNVIYEQQKHVSLDDNGDRIWAFNTVNQLLDLCAKWQNLNGLINENFYSKISTIYFDYIIKTKGKSIRYNATKHTLNDKNDSFLQLLRWNYVLSQSKLNPKKEIILNEYALEDTITKNPFSTDHSLLENVLLINNKNRVPILRLIQNAAIEHESRTLERWTIRELTNFALLPEEI</sequence>
<organism evidence="1 2">
    <name type="scientific">Saccharomycodes ludwigii</name>
    <dbReference type="NCBI Taxonomy" id="36035"/>
    <lineage>
        <taxon>Eukaryota</taxon>
        <taxon>Fungi</taxon>
        <taxon>Dikarya</taxon>
        <taxon>Ascomycota</taxon>
        <taxon>Saccharomycotina</taxon>
        <taxon>Saccharomycetes</taxon>
        <taxon>Saccharomycodales</taxon>
        <taxon>Saccharomycodaceae</taxon>
        <taxon>Saccharomycodes</taxon>
    </lineage>
</organism>
<dbReference type="AlphaFoldDB" id="A0A376B1Z1"/>
<name>A0A376B1Z1_9ASCO</name>
<proteinExistence type="predicted"/>
<protein>
    <submittedName>
        <fullName evidence="1">Uncharacterized protein</fullName>
    </submittedName>
</protein>
<gene>
    <name evidence="1" type="ORF">SCODWIG_00448</name>
</gene>
<dbReference type="Proteomes" id="UP000262825">
    <property type="component" value="Unassembled WGS sequence"/>
</dbReference>
<keyword evidence="2" id="KW-1185">Reference proteome</keyword>
<accession>A0A376B1Z1</accession>
<evidence type="ECO:0000313" key="2">
    <source>
        <dbReference type="Proteomes" id="UP000262825"/>
    </source>
</evidence>
<dbReference type="EMBL" id="UFAJ01000036">
    <property type="protein sequence ID" value="SSD58687.1"/>
    <property type="molecule type" value="Genomic_DNA"/>
</dbReference>
<reference evidence="2" key="1">
    <citation type="submission" date="2018-06" db="EMBL/GenBank/DDBJ databases">
        <authorList>
            <person name="Guldener U."/>
        </authorList>
    </citation>
    <scope>NUCLEOTIDE SEQUENCE [LARGE SCALE GENOMIC DNA]</scope>
    <source>
        <strain evidence="2">UTAD17</strain>
    </source>
</reference>